<dbReference type="KEGG" id="ahal:FTX54_001525"/>
<proteinExistence type="predicted"/>
<dbReference type="Proteomes" id="UP000321816">
    <property type="component" value="Chromosome"/>
</dbReference>
<dbReference type="AlphaFoldDB" id="A0A5C7F2R4"/>
<evidence type="ECO:0000313" key="2">
    <source>
        <dbReference type="Proteomes" id="UP000321816"/>
    </source>
</evidence>
<dbReference type="RefSeq" id="WP_147804220.1">
    <property type="nucleotide sequence ID" value="NZ_CP144914.1"/>
</dbReference>
<gene>
    <name evidence="1" type="ORF">FTX54_001525</name>
</gene>
<accession>A0A5C7F2R4</accession>
<reference evidence="1 2" key="1">
    <citation type="submission" date="2024-01" db="EMBL/GenBank/DDBJ databases">
        <title>Complete Genome Sequence of Alkalicoccus halolimnae BZ-SZ-XJ29T, a Moderately Halophilic Bacterium Isolated from a Salt Lake.</title>
        <authorList>
            <person name="Zhao B."/>
        </authorList>
    </citation>
    <scope>NUCLEOTIDE SEQUENCE [LARGE SCALE GENOMIC DNA]</scope>
    <source>
        <strain evidence="1 2">BZ-SZ-XJ29</strain>
    </source>
</reference>
<protein>
    <submittedName>
        <fullName evidence="1">Amidase</fullName>
    </submittedName>
</protein>
<name>A0A5C7F2R4_9BACI</name>
<keyword evidence="2" id="KW-1185">Reference proteome</keyword>
<dbReference type="OrthoDB" id="7054537at2"/>
<evidence type="ECO:0000313" key="1">
    <source>
        <dbReference type="EMBL" id="WWD80274.1"/>
    </source>
</evidence>
<organism evidence="1 2">
    <name type="scientific">Alkalicoccus halolimnae</name>
    <dbReference type="NCBI Taxonomy" id="1667239"/>
    <lineage>
        <taxon>Bacteria</taxon>
        <taxon>Bacillati</taxon>
        <taxon>Bacillota</taxon>
        <taxon>Bacilli</taxon>
        <taxon>Bacillales</taxon>
        <taxon>Bacillaceae</taxon>
        <taxon>Alkalicoccus</taxon>
    </lineage>
</organism>
<dbReference type="EMBL" id="CP144914">
    <property type="protein sequence ID" value="WWD80274.1"/>
    <property type="molecule type" value="Genomic_DNA"/>
</dbReference>
<sequence>MKKLLAALLLFVIITGGGLPVSAKEEVRATWLWNPWMFVEDEAGTLTFLESKNVNKVYLQIDREVPREAYRSFISGASDIGISIYALDGAPDWVGPNGRVYQENMLSWMESYQQNASAAEQFGGVHLDVEPYLYSGWVKNQKKTITAFQDLLQEAKERSASMNLPLEVDLPFWFDEISYSNKYGKGVLAEWVITRVDGVTLMAYRDSSEAIIEIVKEEIAFAEKHGKAVVIGVETMASGEGNHVTFYEEGEAFMQKELSSVKHHYGSSPGFGGFAVHHVGSWKTMKQ</sequence>